<proteinExistence type="predicted"/>
<dbReference type="RefSeq" id="XP_043140904.1">
    <property type="nucleotide sequence ID" value="XM_043283646.1"/>
</dbReference>
<gene>
    <name evidence="1" type="ORF">ACHE_80291S</name>
</gene>
<dbReference type="KEGG" id="ache:ACHE_80291S"/>
<evidence type="ECO:0000313" key="2">
    <source>
        <dbReference type="Proteomes" id="UP000637239"/>
    </source>
</evidence>
<keyword evidence="2" id="KW-1185">Reference proteome</keyword>
<dbReference type="AlphaFoldDB" id="A0A7R7ZT11"/>
<reference evidence="1" key="2">
    <citation type="submission" date="2021-02" db="EMBL/GenBank/DDBJ databases">
        <title>Aspergillus chevalieri M1 genome sequence.</title>
        <authorList>
            <person name="Kadooka C."/>
            <person name="Mori K."/>
            <person name="Futagami T."/>
        </authorList>
    </citation>
    <scope>NUCLEOTIDE SEQUENCE</scope>
    <source>
        <strain evidence="1">M1</strain>
    </source>
</reference>
<accession>A0A7R7ZT11</accession>
<name>A0A7R7ZT11_ASPCH</name>
<evidence type="ECO:0000313" key="1">
    <source>
        <dbReference type="EMBL" id="BCR92391.1"/>
    </source>
</evidence>
<organism evidence="1 2">
    <name type="scientific">Aspergillus chevalieri</name>
    <name type="common">Eurotium chevalieri</name>
    <dbReference type="NCBI Taxonomy" id="182096"/>
    <lineage>
        <taxon>Eukaryota</taxon>
        <taxon>Fungi</taxon>
        <taxon>Dikarya</taxon>
        <taxon>Ascomycota</taxon>
        <taxon>Pezizomycotina</taxon>
        <taxon>Eurotiomycetes</taxon>
        <taxon>Eurotiomycetidae</taxon>
        <taxon>Eurotiales</taxon>
        <taxon>Aspergillaceae</taxon>
        <taxon>Aspergillus</taxon>
        <taxon>Aspergillus subgen. Aspergillus</taxon>
    </lineage>
</organism>
<dbReference type="Gene3D" id="3.50.30.40">
    <property type="entry name" value="Ribonuclease E inhibitor RraA/RraA-like"/>
    <property type="match status" value="1"/>
</dbReference>
<protein>
    <submittedName>
        <fullName evidence="1">Uncharacterized protein</fullName>
    </submittedName>
</protein>
<dbReference type="GeneID" id="66986740"/>
<reference evidence="1" key="1">
    <citation type="submission" date="2021-01" db="EMBL/GenBank/DDBJ databases">
        <authorList>
            <consortium name="Aspergillus chevalieri M1 genome sequencing consortium"/>
            <person name="Kazuki M."/>
            <person name="Futagami T."/>
        </authorList>
    </citation>
    <scope>NUCLEOTIDE SEQUENCE</scope>
    <source>
        <strain evidence="1">M1</strain>
    </source>
</reference>
<dbReference type="EMBL" id="AP024423">
    <property type="protein sequence ID" value="BCR92391.1"/>
    <property type="molecule type" value="Genomic_DNA"/>
</dbReference>
<sequence length="84" mass="9274">MPANPENIINRLQKWGACDVADGLSKLKYPNGGFLEGLTMYSPEFQSGETKLIGQAYTVKFVPKTDKAAPKVQGNYIDKTPPER</sequence>
<dbReference type="Proteomes" id="UP000637239">
    <property type="component" value="Chromosome 8"/>
</dbReference>